<dbReference type="RefSeq" id="WP_112432171.1">
    <property type="nucleotide sequence ID" value="NZ_MCIF01000002.1"/>
</dbReference>
<name>A0A328VU56_9CHLR</name>
<keyword evidence="2" id="KW-1185">Reference proteome</keyword>
<evidence type="ECO:0000313" key="2">
    <source>
        <dbReference type="Proteomes" id="UP000248706"/>
    </source>
</evidence>
<gene>
    <name evidence="1" type="ORF">A4R35_19005</name>
</gene>
<proteinExistence type="predicted"/>
<reference evidence="1 2" key="1">
    <citation type="submission" date="2016-08" db="EMBL/GenBank/DDBJ databases">
        <title>Analysis of Carbohydrate Active Enzymes in Thermogemmatispora T81 Reveals Carbohydrate Degradation Ability.</title>
        <authorList>
            <person name="Tomazini A."/>
            <person name="Lal S."/>
            <person name="Stott M."/>
            <person name="Henrissat B."/>
            <person name="Polikarpov I."/>
            <person name="Sparling R."/>
            <person name="Levin D.B."/>
        </authorList>
    </citation>
    <scope>NUCLEOTIDE SEQUENCE [LARGE SCALE GENOMIC DNA]</scope>
    <source>
        <strain evidence="1 2">T81</strain>
    </source>
</reference>
<dbReference type="AlphaFoldDB" id="A0A328VU56"/>
<accession>A0A328VU56</accession>
<sequence length="81" mass="8754">MATLEPRGPAWLASYPLPAAWGLLAESTRQNGVCLARFCFAEALTFRQATHSLQSEQGTERTKVGSTPVGMTGYARHACQV</sequence>
<dbReference type="EMBL" id="MCIF01000002">
    <property type="protein sequence ID" value="RAQ97635.1"/>
    <property type="molecule type" value="Genomic_DNA"/>
</dbReference>
<comment type="caution">
    <text evidence="1">The sequence shown here is derived from an EMBL/GenBank/DDBJ whole genome shotgun (WGS) entry which is preliminary data.</text>
</comment>
<organism evidence="1 2">
    <name type="scientific">Thermogemmatispora tikiterensis</name>
    <dbReference type="NCBI Taxonomy" id="1825093"/>
    <lineage>
        <taxon>Bacteria</taxon>
        <taxon>Bacillati</taxon>
        <taxon>Chloroflexota</taxon>
        <taxon>Ktedonobacteria</taxon>
        <taxon>Thermogemmatisporales</taxon>
        <taxon>Thermogemmatisporaceae</taxon>
        <taxon>Thermogemmatispora</taxon>
    </lineage>
</organism>
<dbReference type="Proteomes" id="UP000248706">
    <property type="component" value="Unassembled WGS sequence"/>
</dbReference>
<protein>
    <submittedName>
        <fullName evidence="1">Uncharacterized protein</fullName>
    </submittedName>
</protein>
<evidence type="ECO:0000313" key="1">
    <source>
        <dbReference type="EMBL" id="RAQ97635.1"/>
    </source>
</evidence>